<proteinExistence type="predicted"/>
<dbReference type="EMBL" id="ACFG01000037">
    <property type="protein sequence ID" value="EEH63221.1"/>
    <property type="molecule type" value="Genomic_DNA"/>
</dbReference>
<dbReference type="OrthoDB" id="9794187at2"/>
<dbReference type="AlphaFoldDB" id="C0W207"/>
<dbReference type="InterPro" id="IPR024185">
    <property type="entry name" value="FTHF_cligase-like_sf"/>
</dbReference>
<reference evidence="2 3" key="1">
    <citation type="submission" date="2009-01" db="EMBL/GenBank/DDBJ databases">
        <authorList>
            <person name="Qin X."/>
            <person name="Bachman B."/>
            <person name="Battles P."/>
            <person name="Bell A."/>
            <person name="Bess C."/>
            <person name="Bickham C."/>
            <person name="Chaboub L."/>
            <person name="Chen D."/>
            <person name="Coyle M."/>
            <person name="Deiros D.R."/>
            <person name="Dinh H."/>
            <person name="Forbes L."/>
            <person name="Fowler G."/>
            <person name="Francisco L."/>
            <person name="Fu Q."/>
            <person name="Gubbala S."/>
            <person name="Hale W."/>
            <person name="Han Y."/>
            <person name="Hemphill L."/>
            <person name="Highlander S.K."/>
            <person name="Hirani K."/>
            <person name="Hogues M."/>
            <person name="Jackson L."/>
            <person name="Jakkamsetti A."/>
            <person name="Javaid M."/>
            <person name="Jiang H."/>
            <person name="Korchina V."/>
            <person name="Kovar C."/>
            <person name="Lara F."/>
            <person name="Lee S."/>
            <person name="Mata R."/>
            <person name="Mathew T."/>
            <person name="Moen C."/>
            <person name="Morales K."/>
            <person name="Munidasa M."/>
            <person name="Nazareth L."/>
            <person name="Ngo R."/>
            <person name="Nguyen L."/>
            <person name="Okwuonu G."/>
            <person name="Ongeri F."/>
            <person name="Patil S."/>
            <person name="Petrosino J."/>
            <person name="Pham C."/>
            <person name="Pham P."/>
            <person name="Pu L.-L."/>
            <person name="Puazo M."/>
            <person name="Raj R."/>
            <person name="Reid J."/>
            <person name="Rouhana J."/>
            <person name="Saada N."/>
            <person name="Shang Y."/>
            <person name="Simmons D."/>
            <person name="Thornton R."/>
            <person name="Warren J."/>
            <person name="Weissenberger G."/>
            <person name="Zhang J."/>
            <person name="Zhang L."/>
            <person name="Zhou C."/>
            <person name="Zhu D."/>
            <person name="Muzny D."/>
            <person name="Worley K."/>
            <person name="Gibbs R."/>
        </authorList>
    </citation>
    <scope>NUCLEOTIDE SEQUENCE [LARGE SCALE GENOMIC DNA]</scope>
    <source>
        <strain evidence="2 3">DSM 15436</strain>
    </source>
</reference>
<organism evidence="2 3">
    <name type="scientific">Gleimia coleocanis DSM 15436</name>
    <dbReference type="NCBI Taxonomy" id="525245"/>
    <lineage>
        <taxon>Bacteria</taxon>
        <taxon>Bacillati</taxon>
        <taxon>Actinomycetota</taxon>
        <taxon>Actinomycetes</taxon>
        <taxon>Actinomycetales</taxon>
        <taxon>Actinomycetaceae</taxon>
        <taxon>Gleimia</taxon>
    </lineage>
</organism>
<sequence length="221" mass="24049">MSNRSVKDAQAKAEILRRVKHALNQSKVEDIEVPREYISSSEHAAGSDHVLDVFEGALVDYKAHVLRTKADGIPAAVKEALEGCSSVVVPEGLDKEWLSALKGVDVRVDLPDAQLTHEELDNTDAVVTYSRCSVSHTGTIILDGEPDQGRRAITLVPDRHVVVVDADTVYPTVPQAVEILKSNPQRPTTWIAGPSATSDIELIRVDGVHGPRTLWVIIVTK</sequence>
<gene>
    <name evidence="2" type="ORF">HMPREF0044_1460</name>
</gene>
<dbReference type="eggNOG" id="COG1556">
    <property type="taxonomic scope" value="Bacteria"/>
</dbReference>
<comment type="caution">
    <text evidence="2">The sequence shown here is derived from an EMBL/GenBank/DDBJ whole genome shotgun (WGS) entry which is preliminary data.</text>
</comment>
<evidence type="ECO:0000313" key="3">
    <source>
        <dbReference type="Proteomes" id="UP000010301"/>
    </source>
</evidence>
<dbReference type="PANTHER" id="PTHR43682:SF1">
    <property type="entry name" value="LACTATE UTILIZATION PROTEIN C"/>
    <property type="match status" value="1"/>
</dbReference>
<dbReference type="InterPro" id="IPR037171">
    <property type="entry name" value="NagB/RpiA_transferase-like"/>
</dbReference>
<protein>
    <recommendedName>
        <fullName evidence="1">LUD domain-containing protein</fullName>
    </recommendedName>
</protein>
<feature type="domain" description="LUD" evidence="1">
    <location>
        <begin position="112"/>
        <end position="219"/>
    </location>
</feature>
<accession>C0W207</accession>
<dbReference type="HOGENOM" id="CLU_090664_0_0_11"/>
<name>C0W207_9ACTO</name>
<dbReference type="InterPro" id="IPR003741">
    <property type="entry name" value="LUD_dom"/>
</dbReference>
<evidence type="ECO:0000313" key="2">
    <source>
        <dbReference type="EMBL" id="EEH63221.1"/>
    </source>
</evidence>
<keyword evidence="3" id="KW-1185">Reference proteome</keyword>
<dbReference type="Pfam" id="PF02589">
    <property type="entry name" value="LUD_dom"/>
    <property type="match status" value="1"/>
</dbReference>
<dbReference type="STRING" id="525245.HMPREF0044_1460"/>
<dbReference type="RefSeq" id="WP_006546919.1">
    <property type="nucleotide sequence ID" value="NZ_DS999544.1"/>
</dbReference>
<dbReference type="Proteomes" id="UP000010301">
    <property type="component" value="Unassembled WGS sequence"/>
</dbReference>
<dbReference type="PANTHER" id="PTHR43682">
    <property type="entry name" value="LACTATE UTILIZATION PROTEIN C"/>
    <property type="match status" value="1"/>
</dbReference>
<dbReference type="Gene3D" id="3.40.50.10420">
    <property type="entry name" value="NagB/RpiA/CoA transferase-like"/>
    <property type="match status" value="1"/>
</dbReference>
<dbReference type="SUPFAM" id="SSF100950">
    <property type="entry name" value="NagB/RpiA/CoA transferase-like"/>
    <property type="match status" value="1"/>
</dbReference>
<evidence type="ECO:0000259" key="1">
    <source>
        <dbReference type="Pfam" id="PF02589"/>
    </source>
</evidence>